<dbReference type="Proteomes" id="UP001059773">
    <property type="component" value="Chromosome"/>
</dbReference>
<dbReference type="InterPro" id="IPR020476">
    <property type="entry name" value="Nudix_hydrolase"/>
</dbReference>
<evidence type="ECO:0000259" key="4">
    <source>
        <dbReference type="PROSITE" id="PS51462"/>
    </source>
</evidence>
<dbReference type="InterPro" id="IPR020084">
    <property type="entry name" value="NUDIX_hydrolase_CS"/>
</dbReference>
<gene>
    <name evidence="5" type="ORF">NP439_09060</name>
</gene>
<organism evidence="5 6">
    <name type="scientific">Oceanobacillus jeddahense</name>
    <dbReference type="NCBI Taxonomy" id="1462527"/>
    <lineage>
        <taxon>Bacteria</taxon>
        <taxon>Bacillati</taxon>
        <taxon>Bacillota</taxon>
        <taxon>Bacilli</taxon>
        <taxon>Bacillales</taxon>
        <taxon>Bacillaceae</taxon>
        <taxon>Oceanobacillus</taxon>
    </lineage>
</organism>
<dbReference type="InterPro" id="IPR000086">
    <property type="entry name" value="NUDIX_hydrolase_dom"/>
</dbReference>
<keyword evidence="2 3" id="KW-0378">Hydrolase</keyword>
<sequence length="162" mass="18683">MIHTNVRAFIIRESEQGEEILVQRRVRVNEQQTPIELPGGRLEEFETLERCLEREIKEETGLDLEEIIDSTERVKTTTAEGFTVECMAPYAVYQTIEGPVDSFGVYFKCKAVGRLLERGDHTDNIKWVTINELVVLLREDQLSFVDKAGVQFFLNQKEVSMN</sequence>
<accession>A0ABY5JY92</accession>
<evidence type="ECO:0000256" key="3">
    <source>
        <dbReference type="RuleBase" id="RU003476"/>
    </source>
</evidence>
<dbReference type="GO" id="GO:0016787">
    <property type="term" value="F:hydrolase activity"/>
    <property type="evidence" value="ECO:0007669"/>
    <property type="project" value="UniProtKB-KW"/>
</dbReference>
<dbReference type="RefSeq" id="WP_256709662.1">
    <property type="nucleotide sequence ID" value="NZ_CP101914.1"/>
</dbReference>
<dbReference type="PANTHER" id="PTHR43736">
    <property type="entry name" value="ADP-RIBOSE PYROPHOSPHATASE"/>
    <property type="match status" value="1"/>
</dbReference>
<evidence type="ECO:0000313" key="6">
    <source>
        <dbReference type="Proteomes" id="UP001059773"/>
    </source>
</evidence>
<dbReference type="Gene3D" id="3.90.79.10">
    <property type="entry name" value="Nucleoside Triphosphate Pyrophosphohydrolase"/>
    <property type="match status" value="1"/>
</dbReference>
<dbReference type="PRINTS" id="PR00502">
    <property type="entry name" value="NUDIXFAMILY"/>
</dbReference>
<dbReference type="PANTHER" id="PTHR43736:SF1">
    <property type="entry name" value="DIHYDRONEOPTERIN TRIPHOSPHATE DIPHOSPHATASE"/>
    <property type="match status" value="1"/>
</dbReference>
<proteinExistence type="inferred from homology"/>
<dbReference type="Pfam" id="PF00293">
    <property type="entry name" value="NUDIX"/>
    <property type="match status" value="1"/>
</dbReference>
<keyword evidence="6" id="KW-1185">Reference proteome</keyword>
<dbReference type="PROSITE" id="PS00893">
    <property type="entry name" value="NUDIX_BOX"/>
    <property type="match status" value="1"/>
</dbReference>
<dbReference type="SUPFAM" id="SSF55811">
    <property type="entry name" value="Nudix"/>
    <property type="match status" value="1"/>
</dbReference>
<dbReference type="EMBL" id="CP101914">
    <property type="protein sequence ID" value="UUI04765.1"/>
    <property type="molecule type" value="Genomic_DNA"/>
</dbReference>
<protein>
    <submittedName>
        <fullName evidence="5">NUDIX hydrolase</fullName>
    </submittedName>
</protein>
<comment type="similarity">
    <text evidence="1 3">Belongs to the Nudix hydrolase family.</text>
</comment>
<evidence type="ECO:0000313" key="5">
    <source>
        <dbReference type="EMBL" id="UUI04765.1"/>
    </source>
</evidence>
<dbReference type="PROSITE" id="PS51462">
    <property type="entry name" value="NUDIX"/>
    <property type="match status" value="1"/>
</dbReference>
<reference evidence="5" key="1">
    <citation type="submission" date="2022-07" db="EMBL/GenBank/DDBJ databases">
        <title>FELIX.</title>
        <authorList>
            <person name="Wan K.H."/>
            <person name="Park S."/>
            <person name="Lawrence Q."/>
            <person name="Eichenberger J.P."/>
            <person name="Booth B.W."/>
            <person name="Piaggio A.J."/>
            <person name="Chandler J.C."/>
            <person name="Franklin A.B."/>
            <person name="Celniker S.E."/>
        </authorList>
    </citation>
    <scope>NUCLEOTIDE SEQUENCE</scope>
    <source>
        <strain evidence="5">QA-1986 374</strain>
    </source>
</reference>
<feature type="domain" description="Nudix hydrolase" evidence="4">
    <location>
        <begin position="1"/>
        <end position="154"/>
    </location>
</feature>
<evidence type="ECO:0000256" key="2">
    <source>
        <dbReference type="ARBA" id="ARBA00022801"/>
    </source>
</evidence>
<name>A0ABY5JY92_9BACI</name>
<dbReference type="InterPro" id="IPR015797">
    <property type="entry name" value="NUDIX_hydrolase-like_dom_sf"/>
</dbReference>
<evidence type="ECO:0000256" key="1">
    <source>
        <dbReference type="ARBA" id="ARBA00005582"/>
    </source>
</evidence>